<keyword evidence="2" id="KW-1185">Reference proteome</keyword>
<proteinExistence type="predicted"/>
<evidence type="ECO:0000313" key="2">
    <source>
        <dbReference type="Proteomes" id="UP001596174"/>
    </source>
</evidence>
<accession>A0ABW1G6W0</accession>
<protein>
    <submittedName>
        <fullName evidence="1">Uncharacterized protein</fullName>
    </submittedName>
</protein>
<dbReference type="EMBL" id="JBHSQJ010000118">
    <property type="protein sequence ID" value="MFC5910441.1"/>
    <property type="molecule type" value="Genomic_DNA"/>
</dbReference>
<organism evidence="1 2">
    <name type="scientific">Streptacidiphilus monticola</name>
    <dbReference type="NCBI Taxonomy" id="2161674"/>
    <lineage>
        <taxon>Bacteria</taxon>
        <taxon>Bacillati</taxon>
        <taxon>Actinomycetota</taxon>
        <taxon>Actinomycetes</taxon>
        <taxon>Kitasatosporales</taxon>
        <taxon>Streptomycetaceae</taxon>
        <taxon>Streptacidiphilus</taxon>
    </lineage>
</organism>
<sequence>MMQRSVAFAAPALVTPVPLPLVAGHFDPFPRRFPEWIADGTGLPVDTPVR</sequence>
<comment type="caution">
    <text evidence="1">The sequence shown here is derived from an EMBL/GenBank/DDBJ whole genome shotgun (WGS) entry which is preliminary data.</text>
</comment>
<name>A0ABW1G6W0_9ACTN</name>
<dbReference type="Proteomes" id="UP001596174">
    <property type="component" value="Unassembled WGS sequence"/>
</dbReference>
<dbReference type="RefSeq" id="WP_380587617.1">
    <property type="nucleotide sequence ID" value="NZ_JBHSQJ010000118.1"/>
</dbReference>
<evidence type="ECO:0000313" key="1">
    <source>
        <dbReference type="EMBL" id="MFC5910441.1"/>
    </source>
</evidence>
<gene>
    <name evidence="1" type="ORF">ACFP3V_24880</name>
</gene>
<reference evidence="2" key="1">
    <citation type="journal article" date="2019" name="Int. J. Syst. Evol. Microbiol.">
        <title>The Global Catalogue of Microorganisms (GCM) 10K type strain sequencing project: providing services to taxonomists for standard genome sequencing and annotation.</title>
        <authorList>
            <consortium name="The Broad Institute Genomics Platform"/>
            <consortium name="The Broad Institute Genome Sequencing Center for Infectious Disease"/>
            <person name="Wu L."/>
            <person name="Ma J."/>
        </authorList>
    </citation>
    <scope>NUCLEOTIDE SEQUENCE [LARGE SCALE GENOMIC DNA]</scope>
    <source>
        <strain evidence="2">JCM 4816</strain>
    </source>
</reference>